<dbReference type="SUPFAM" id="SSF50978">
    <property type="entry name" value="WD40 repeat-like"/>
    <property type="match status" value="1"/>
</dbReference>
<proteinExistence type="predicted"/>
<dbReference type="AlphaFoldDB" id="A0A9P9ECV9"/>
<dbReference type="Proteomes" id="UP000700596">
    <property type="component" value="Unassembled WGS sequence"/>
</dbReference>
<reference evidence="2" key="1">
    <citation type="journal article" date="2021" name="Nat. Commun.">
        <title>Genetic determinants of endophytism in the Arabidopsis root mycobiome.</title>
        <authorList>
            <person name="Mesny F."/>
            <person name="Miyauchi S."/>
            <person name="Thiergart T."/>
            <person name="Pickel B."/>
            <person name="Atanasova L."/>
            <person name="Karlsson M."/>
            <person name="Huettel B."/>
            <person name="Barry K.W."/>
            <person name="Haridas S."/>
            <person name="Chen C."/>
            <person name="Bauer D."/>
            <person name="Andreopoulos W."/>
            <person name="Pangilinan J."/>
            <person name="LaButti K."/>
            <person name="Riley R."/>
            <person name="Lipzen A."/>
            <person name="Clum A."/>
            <person name="Drula E."/>
            <person name="Henrissat B."/>
            <person name="Kohler A."/>
            <person name="Grigoriev I.V."/>
            <person name="Martin F.M."/>
            <person name="Hacquard S."/>
        </authorList>
    </citation>
    <scope>NUCLEOTIDE SEQUENCE</scope>
    <source>
        <strain evidence="2">MPI-CAGE-CH-0243</strain>
    </source>
</reference>
<gene>
    <name evidence="2" type="ORF">B0J11DRAFT_547455</name>
</gene>
<feature type="compositionally biased region" description="Basic residues" evidence="1">
    <location>
        <begin position="606"/>
        <end position="624"/>
    </location>
</feature>
<dbReference type="OrthoDB" id="1259151at2759"/>
<feature type="region of interest" description="Disordered" evidence="1">
    <location>
        <begin position="603"/>
        <end position="624"/>
    </location>
</feature>
<dbReference type="EMBL" id="JAGMWT010000002">
    <property type="protein sequence ID" value="KAH7135565.1"/>
    <property type="molecule type" value="Genomic_DNA"/>
</dbReference>
<comment type="caution">
    <text evidence="2">The sequence shown here is derived from an EMBL/GenBank/DDBJ whole genome shotgun (WGS) entry which is preliminary data.</text>
</comment>
<dbReference type="Gene3D" id="2.130.10.10">
    <property type="entry name" value="YVTN repeat-like/Quinoprotein amine dehydrogenase"/>
    <property type="match status" value="1"/>
</dbReference>
<evidence type="ECO:0008006" key="4">
    <source>
        <dbReference type="Google" id="ProtNLM"/>
    </source>
</evidence>
<dbReference type="InterPro" id="IPR015943">
    <property type="entry name" value="WD40/YVTN_repeat-like_dom_sf"/>
</dbReference>
<evidence type="ECO:0000313" key="3">
    <source>
        <dbReference type="Proteomes" id="UP000700596"/>
    </source>
</evidence>
<sequence>MGALDKLPAEIVDNIVARLEHSRDVLNLSLTNRALSKWTSQLLFPGVETQGWKQFLKGRFGLDVTKQLPADARTVHGLTTLHRNWDRKAFVATFLAPAQVEITSVINWKPRGSVAGQAQTMGYRPSIDSYEVINGRWDSRKEVVAWSAGPELVIRSKKTRPHPSGILEEEYGARDTTKWMSFLVPGAIEGLDDITTLKMLRPHQKPPSLEGVAFGNAFNTLGMLLINSDEKRSRVRRYRTHHDRPVNHLDISSASDPFMAAILGRSVLALYKVDVDEEKSDSVGSVSQVVPETNSTSLSQLWSSNFISSDRVAVGLGPSYVPIHVYKITPTGFAEKPERTFSLNKNYSAGDLRILGNYNRSVNPIIPLPAGSFTESPNGNLFLSGGHDGIVRLHDMRSPHDFETMYWDPTNDSSIYSLATHGLERVIVGTSMHSMLKVFDLRVAGAHSYHSIRPQTSTPPQQRTRNGDYATNDIVRQAVAQSDESTAVTGGWNLYMSPRNKPRNIISPYIRHPLPSSYDCPIYSLSVPSPFSSNVYAGLEGAVMNLTFLSVLDKHPDPLLMNTIKYMPNKHEINYRKSYDLSGGAFNCGMYEQGDEQALGMQLMRERKRKRKRSRSRKGRGRER</sequence>
<name>A0A9P9ECV9_9PLEO</name>
<dbReference type="InterPro" id="IPR036322">
    <property type="entry name" value="WD40_repeat_dom_sf"/>
</dbReference>
<accession>A0A9P9ECV9</accession>
<organism evidence="2 3">
    <name type="scientific">Dendryphion nanum</name>
    <dbReference type="NCBI Taxonomy" id="256645"/>
    <lineage>
        <taxon>Eukaryota</taxon>
        <taxon>Fungi</taxon>
        <taxon>Dikarya</taxon>
        <taxon>Ascomycota</taxon>
        <taxon>Pezizomycotina</taxon>
        <taxon>Dothideomycetes</taxon>
        <taxon>Pleosporomycetidae</taxon>
        <taxon>Pleosporales</taxon>
        <taxon>Torulaceae</taxon>
        <taxon>Dendryphion</taxon>
    </lineage>
</organism>
<evidence type="ECO:0000313" key="2">
    <source>
        <dbReference type="EMBL" id="KAH7135565.1"/>
    </source>
</evidence>
<keyword evidence="3" id="KW-1185">Reference proteome</keyword>
<protein>
    <recommendedName>
        <fullName evidence="4">F-box domain-containing protein</fullName>
    </recommendedName>
</protein>
<evidence type="ECO:0000256" key="1">
    <source>
        <dbReference type="SAM" id="MobiDB-lite"/>
    </source>
</evidence>